<name>A0A0F9D211_9ZZZZ</name>
<organism evidence="1">
    <name type="scientific">marine sediment metagenome</name>
    <dbReference type="NCBI Taxonomy" id="412755"/>
    <lineage>
        <taxon>unclassified sequences</taxon>
        <taxon>metagenomes</taxon>
        <taxon>ecological metagenomes</taxon>
    </lineage>
</organism>
<accession>A0A0F9D211</accession>
<dbReference type="AlphaFoldDB" id="A0A0F9D211"/>
<dbReference type="EMBL" id="LAZR01030789">
    <property type="protein sequence ID" value="KKL55584.1"/>
    <property type="molecule type" value="Genomic_DNA"/>
</dbReference>
<gene>
    <name evidence="1" type="ORF">LCGC14_2253940</name>
</gene>
<proteinExistence type="predicted"/>
<sequence>MFFTDTDFSEGDASTHIALKLKSGGAGKLFVQCYASSGASLGVHLKHVYSTAYEGFFSTATIAASVVGLYGYCADDIASGCVGWAQIRGPVDNAQCAAAVMSGSIGHTVRLAASGLWATATATGQSTFNGDASQVAVLREEVDTSTTANIYLVGNMYAEV</sequence>
<evidence type="ECO:0000313" key="1">
    <source>
        <dbReference type="EMBL" id="KKL55584.1"/>
    </source>
</evidence>
<protein>
    <submittedName>
        <fullName evidence="1">Uncharacterized protein</fullName>
    </submittedName>
</protein>
<comment type="caution">
    <text evidence="1">The sequence shown here is derived from an EMBL/GenBank/DDBJ whole genome shotgun (WGS) entry which is preliminary data.</text>
</comment>
<reference evidence="1" key="1">
    <citation type="journal article" date="2015" name="Nature">
        <title>Complex archaea that bridge the gap between prokaryotes and eukaryotes.</title>
        <authorList>
            <person name="Spang A."/>
            <person name="Saw J.H."/>
            <person name="Jorgensen S.L."/>
            <person name="Zaremba-Niedzwiedzka K."/>
            <person name="Martijn J."/>
            <person name="Lind A.E."/>
            <person name="van Eijk R."/>
            <person name="Schleper C."/>
            <person name="Guy L."/>
            <person name="Ettema T.J."/>
        </authorList>
    </citation>
    <scope>NUCLEOTIDE SEQUENCE</scope>
</reference>